<name>A0A7W5ZPZ2_9BACT</name>
<dbReference type="InterPro" id="IPR009057">
    <property type="entry name" value="Homeodomain-like_sf"/>
</dbReference>
<feature type="domain" description="HTH tetR-type" evidence="3">
    <location>
        <begin position="2"/>
        <end position="62"/>
    </location>
</feature>
<dbReference type="InterPro" id="IPR001647">
    <property type="entry name" value="HTH_TetR"/>
</dbReference>
<dbReference type="Pfam" id="PF00440">
    <property type="entry name" value="TetR_N"/>
    <property type="match status" value="1"/>
</dbReference>
<keyword evidence="1 2" id="KW-0238">DNA-binding</keyword>
<gene>
    <name evidence="4" type="ORF">FHS57_005516</name>
</gene>
<dbReference type="Proteomes" id="UP000541352">
    <property type="component" value="Unassembled WGS sequence"/>
</dbReference>
<evidence type="ECO:0000256" key="1">
    <source>
        <dbReference type="ARBA" id="ARBA00023125"/>
    </source>
</evidence>
<comment type="caution">
    <text evidence="4">The sequence shown here is derived from an EMBL/GenBank/DDBJ whole genome shotgun (WGS) entry which is preliminary data.</text>
</comment>
<evidence type="ECO:0000256" key="2">
    <source>
        <dbReference type="PROSITE-ProRule" id="PRU00335"/>
    </source>
</evidence>
<proteinExistence type="predicted"/>
<sequence>MHNTKEKIVLASIKLFNEHGVASVRLQQIADETGISVGNLAYHFRNKEAIVSSVYEKLFDEFRQLLSTYLLTPSFADFDGQMAGYFEFFKTYRFYITDLFSAEHPLPDIQAEWEMFMNKMILQIKNRIDFHVSRGELLPESSQGTYYLISESIWMTLVFWIPQQTLRRKPVTEGRYRTAVWNHLKPYFTQKGLDTFELISPVLSQN</sequence>
<dbReference type="PRINTS" id="PR00455">
    <property type="entry name" value="HTHTETR"/>
</dbReference>
<dbReference type="RefSeq" id="WP_183979187.1">
    <property type="nucleotide sequence ID" value="NZ_JACIBY010000017.1"/>
</dbReference>
<feature type="DNA-binding region" description="H-T-H motif" evidence="2">
    <location>
        <begin position="25"/>
        <end position="44"/>
    </location>
</feature>
<evidence type="ECO:0000313" key="4">
    <source>
        <dbReference type="EMBL" id="MBB3841488.1"/>
    </source>
</evidence>
<protein>
    <submittedName>
        <fullName evidence="4">AcrR family transcriptional regulator</fullName>
    </submittedName>
</protein>
<dbReference type="InterPro" id="IPR025722">
    <property type="entry name" value="TetR"/>
</dbReference>
<dbReference type="PANTHER" id="PTHR43479">
    <property type="entry name" value="ACREF/ENVCD OPERON REPRESSOR-RELATED"/>
    <property type="match status" value="1"/>
</dbReference>
<keyword evidence="5" id="KW-1185">Reference proteome</keyword>
<dbReference type="GO" id="GO:0003677">
    <property type="term" value="F:DNA binding"/>
    <property type="evidence" value="ECO:0007669"/>
    <property type="project" value="UniProtKB-UniRule"/>
</dbReference>
<dbReference type="Gene3D" id="1.10.357.10">
    <property type="entry name" value="Tetracycline Repressor, domain 2"/>
    <property type="match status" value="1"/>
</dbReference>
<dbReference type="Pfam" id="PF13972">
    <property type="entry name" value="TetR"/>
    <property type="match status" value="1"/>
</dbReference>
<dbReference type="PANTHER" id="PTHR43479:SF11">
    <property type="entry name" value="ACREF_ENVCD OPERON REPRESSOR-RELATED"/>
    <property type="match status" value="1"/>
</dbReference>
<dbReference type="SUPFAM" id="SSF46689">
    <property type="entry name" value="Homeodomain-like"/>
    <property type="match status" value="1"/>
</dbReference>
<dbReference type="PROSITE" id="PS50977">
    <property type="entry name" value="HTH_TETR_2"/>
    <property type="match status" value="1"/>
</dbReference>
<evidence type="ECO:0000313" key="5">
    <source>
        <dbReference type="Proteomes" id="UP000541352"/>
    </source>
</evidence>
<accession>A0A7W5ZPZ2</accession>
<dbReference type="InterPro" id="IPR050624">
    <property type="entry name" value="HTH-type_Tx_Regulator"/>
</dbReference>
<evidence type="ECO:0000259" key="3">
    <source>
        <dbReference type="PROSITE" id="PS50977"/>
    </source>
</evidence>
<dbReference type="EMBL" id="JACIBY010000017">
    <property type="protein sequence ID" value="MBB3841488.1"/>
    <property type="molecule type" value="Genomic_DNA"/>
</dbReference>
<reference evidence="4 5" key="1">
    <citation type="submission" date="2020-08" db="EMBL/GenBank/DDBJ databases">
        <title>Genomic Encyclopedia of Type Strains, Phase IV (KMG-IV): sequencing the most valuable type-strain genomes for metagenomic binning, comparative biology and taxonomic classification.</title>
        <authorList>
            <person name="Goeker M."/>
        </authorList>
    </citation>
    <scope>NUCLEOTIDE SEQUENCE [LARGE SCALE GENOMIC DNA]</scope>
    <source>
        <strain evidence="4 5">DSM 17976</strain>
    </source>
</reference>
<dbReference type="AlphaFoldDB" id="A0A7W5ZPZ2"/>
<organism evidence="4 5">
    <name type="scientific">Runella defluvii</name>
    <dbReference type="NCBI Taxonomy" id="370973"/>
    <lineage>
        <taxon>Bacteria</taxon>
        <taxon>Pseudomonadati</taxon>
        <taxon>Bacteroidota</taxon>
        <taxon>Cytophagia</taxon>
        <taxon>Cytophagales</taxon>
        <taxon>Spirosomataceae</taxon>
        <taxon>Runella</taxon>
    </lineage>
</organism>